<dbReference type="HOGENOM" id="CLU_677754_0_0_11"/>
<dbReference type="EMBL" id="CP007155">
    <property type="protein sequence ID" value="AHI00885.1"/>
    <property type="molecule type" value="Genomic_DNA"/>
</dbReference>
<dbReference type="Proteomes" id="UP000019225">
    <property type="component" value="Chromosome"/>
</dbReference>
<gene>
    <name evidence="2" type="ORF">KALB_7527</name>
</gene>
<evidence type="ECO:0000313" key="2">
    <source>
        <dbReference type="EMBL" id="AHI00885.1"/>
    </source>
</evidence>
<dbReference type="AlphaFoldDB" id="W5WRT1"/>
<evidence type="ECO:0000259" key="1">
    <source>
        <dbReference type="Pfam" id="PF01636"/>
    </source>
</evidence>
<keyword evidence="3" id="KW-1185">Reference proteome</keyword>
<dbReference type="KEGG" id="kal:KALB_7527"/>
<feature type="domain" description="Aminoglycoside phosphotransferase" evidence="1">
    <location>
        <begin position="123"/>
        <end position="294"/>
    </location>
</feature>
<evidence type="ECO:0000313" key="3">
    <source>
        <dbReference type="Proteomes" id="UP000019225"/>
    </source>
</evidence>
<dbReference type="Pfam" id="PF01636">
    <property type="entry name" value="APH"/>
    <property type="match status" value="1"/>
</dbReference>
<dbReference type="STRING" id="1449976.KALB_7527"/>
<dbReference type="SUPFAM" id="SSF56112">
    <property type="entry name" value="Protein kinase-like (PK-like)"/>
    <property type="match status" value="1"/>
</dbReference>
<dbReference type="eggNOG" id="COG3173">
    <property type="taxonomic scope" value="Bacteria"/>
</dbReference>
<proteinExistence type="predicted"/>
<organism evidence="2 3">
    <name type="scientific">Kutzneria albida DSM 43870</name>
    <dbReference type="NCBI Taxonomy" id="1449976"/>
    <lineage>
        <taxon>Bacteria</taxon>
        <taxon>Bacillati</taxon>
        <taxon>Actinomycetota</taxon>
        <taxon>Actinomycetes</taxon>
        <taxon>Pseudonocardiales</taxon>
        <taxon>Pseudonocardiaceae</taxon>
        <taxon>Kutzneria</taxon>
    </lineage>
</organism>
<dbReference type="InterPro" id="IPR002575">
    <property type="entry name" value="Aminoglycoside_PTrfase"/>
</dbReference>
<dbReference type="PATRIC" id="fig|1449976.3.peg.7562"/>
<dbReference type="InterPro" id="IPR011009">
    <property type="entry name" value="Kinase-like_dom_sf"/>
</dbReference>
<name>W5WRT1_9PSEU</name>
<dbReference type="Gene3D" id="3.90.1200.10">
    <property type="match status" value="1"/>
</dbReference>
<protein>
    <recommendedName>
        <fullName evidence="1">Aminoglycoside phosphotransferase domain-containing protein</fullName>
    </recommendedName>
</protein>
<reference evidence="2 3" key="1">
    <citation type="journal article" date="2014" name="BMC Genomics">
        <title>Complete genome sequence of producer of the glycopeptide antibiotic Aculeximycin Kutzneria albida DSM 43870T, a representative of minor genus of Pseudonocardiaceae.</title>
        <authorList>
            <person name="Rebets Y."/>
            <person name="Tokovenko B."/>
            <person name="Lushchyk I."/>
            <person name="Ruckert C."/>
            <person name="Zaburannyi N."/>
            <person name="Bechthold A."/>
            <person name="Kalinowski J."/>
            <person name="Luzhetskyy A."/>
        </authorList>
    </citation>
    <scope>NUCLEOTIDE SEQUENCE [LARGE SCALE GENOMIC DNA]</scope>
    <source>
        <strain evidence="2">DSM 43870</strain>
    </source>
</reference>
<accession>W5WRT1</accession>
<sequence>MPGHEPFAVDSPWWAHVEPVAQRLGPDRPVLRLVSVSGGEGGRDGLVRYQVEPGEPVADHPLRAPWARPGGPGALLAWAGRELDGLLRGDPVQVKTWNLSCVYRLDTVRGTAWLKASPAWAADEAAAICLVRRHAPELVPEPLATAPYRTVTLGANGVSWRELGARGASAVVRDWVAVQAALAGSVPGAPLDVRREFRRFDGFAVEGLPELAARLPELLAELAGAGLPDTLVHGDLHPGNWVSDGTRHTVIDWSDHYQGNPAADITRLTGWLPEDQVEEVADTWVRAWRERWPGSRPERALAPMRVLGPVLDAITYQRFLDNIEPSERVYHENDPVDELTRAVAELV</sequence>